<dbReference type="GO" id="GO:0003735">
    <property type="term" value="F:structural constituent of ribosome"/>
    <property type="evidence" value="ECO:0007669"/>
    <property type="project" value="InterPro"/>
</dbReference>
<dbReference type="AlphaFoldDB" id="A0A7J7BUQ0"/>
<dbReference type="GO" id="GO:0006412">
    <property type="term" value="P:translation"/>
    <property type="evidence" value="ECO:0007669"/>
    <property type="project" value="InterPro"/>
</dbReference>
<dbReference type="GO" id="GO:0005840">
    <property type="term" value="C:ribosome"/>
    <property type="evidence" value="ECO:0007669"/>
    <property type="project" value="UniProtKB-KW"/>
</dbReference>
<dbReference type="Proteomes" id="UP000593562">
    <property type="component" value="Unassembled WGS sequence"/>
</dbReference>
<dbReference type="InterPro" id="IPR038655">
    <property type="entry name" value="Ribosomal_eL27_sf"/>
</dbReference>
<organism evidence="1 2">
    <name type="scientific">Tripterygium wilfordii</name>
    <name type="common">Thunder God vine</name>
    <dbReference type="NCBI Taxonomy" id="458696"/>
    <lineage>
        <taxon>Eukaryota</taxon>
        <taxon>Viridiplantae</taxon>
        <taxon>Streptophyta</taxon>
        <taxon>Embryophyta</taxon>
        <taxon>Tracheophyta</taxon>
        <taxon>Spermatophyta</taxon>
        <taxon>Magnoliopsida</taxon>
        <taxon>eudicotyledons</taxon>
        <taxon>Gunneridae</taxon>
        <taxon>Pentapetalae</taxon>
        <taxon>rosids</taxon>
        <taxon>fabids</taxon>
        <taxon>Celastrales</taxon>
        <taxon>Celastraceae</taxon>
        <taxon>Tripterygium</taxon>
    </lineage>
</organism>
<reference evidence="1 2" key="1">
    <citation type="journal article" date="2020" name="Nat. Commun.">
        <title>Genome of Tripterygium wilfordii and identification of cytochrome P450 involved in triptolide biosynthesis.</title>
        <authorList>
            <person name="Tu L."/>
            <person name="Su P."/>
            <person name="Zhang Z."/>
            <person name="Gao L."/>
            <person name="Wang J."/>
            <person name="Hu T."/>
            <person name="Zhou J."/>
            <person name="Zhang Y."/>
            <person name="Zhao Y."/>
            <person name="Liu Y."/>
            <person name="Song Y."/>
            <person name="Tong Y."/>
            <person name="Lu Y."/>
            <person name="Yang J."/>
            <person name="Xu C."/>
            <person name="Jia M."/>
            <person name="Peters R.J."/>
            <person name="Huang L."/>
            <person name="Gao W."/>
        </authorList>
    </citation>
    <scope>NUCLEOTIDE SEQUENCE [LARGE SCALE GENOMIC DNA]</scope>
    <source>
        <strain evidence="2">cv. XIE 37</strain>
        <tissue evidence="1">Leaf</tissue>
    </source>
</reference>
<name>A0A7J7BUQ0_TRIWF</name>
<keyword evidence="1" id="KW-0687">Ribonucleoprotein</keyword>
<keyword evidence="2" id="KW-1185">Reference proteome</keyword>
<accession>A0A7J7BUQ0</accession>
<dbReference type="InParanoid" id="A0A7J7BUQ0"/>
<evidence type="ECO:0000313" key="1">
    <source>
        <dbReference type="EMBL" id="KAF5725558.1"/>
    </source>
</evidence>
<sequence>MPTRYTRDVDLKDTVTLDSLQSKDQKVVACKKTKAKFEERFKTGKNRWFFYKDEALNGFVAGSF</sequence>
<dbReference type="EMBL" id="JAAARO010000023">
    <property type="protein sequence ID" value="KAF5725558.1"/>
    <property type="molecule type" value="Genomic_DNA"/>
</dbReference>
<gene>
    <name evidence="1" type="ORF">HS088_TW23G00282</name>
</gene>
<evidence type="ECO:0000313" key="2">
    <source>
        <dbReference type="Proteomes" id="UP000593562"/>
    </source>
</evidence>
<comment type="caution">
    <text evidence="1">The sequence shown here is derived from an EMBL/GenBank/DDBJ whole genome shotgun (WGS) entry which is preliminary data.</text>
</comment>
<protein>
    <submittedName>
        <fullName evidence="1">60S ribosomal protein L27-3-like</fullName>
    </submittedName>
</protein>
<dbReference type="InterPro" id="IPR001141">
    <property type="entry name" value="Ribosomal_eL27"/>
</dbReference>
<dbReference type="Pfam" id="PF01777">
    <property type="entry name" value="Ribosomal_L27e"/>
    <property type="match status" value="1"/>
</dbReference>
<proteinExistence type="predicted"/>
<dbReference type="PANTHER" id="PTHR10497">
    <property type="entry name" value="60S RIBOSOMAL PROTEIN L27"/>
    <property type="match status" value="1"/>
</dbReference>
<keyword evidence="1" id="KW-0689">Ribosomal protein</keyword>
<dbReference type="Gene3D" id="2.30.30.770">
    <property type="match status" value="1"/>
</dbReference>